<dbReference type="EMBL" id="JBJDQH010000024">
    <property type="protein sequence ID" value="MFK4272235.1"/>
    <property type="molecule type" value="Genomic_DNA"/>
</dbReference>
<accession>A0ABW8M4S6</accession>
<name>A0ABW8M4S6_9ACTN</name>
<protein>
    <submittedName>
        <fullName evidence="1">Uncharacterized protein</fullName>
    </submittedName>
</protein>
<comment type="caution">
    <text evidence="1">The sequence shown here is derived from an EMBL/GenBank/DDBJ whole genome shotgun (WGS) entry which is preliminary data.</text>
</comment>
<dbReference type="Proteomes" id="UP001620295">
    <property type="component" value="Unassembled WGS sequence"/>
</dbReference>
<evidence type="ECO:0000313" key="2">
    <source>
        <dbReference type="Proteomes" id="UP001620295"/>
    </source>
</evidence>
<sequence length="61" mass="7107">MPWFTSTSSDETAADTLARIPRLERIYIRSVYFPATRRVRDPSNWYPSFKAAIDGPTDKKR</sequence>
<reference evidence="1 2" key="1">
    <citation type="submission" date="2024-11" db="EMBL/GenBank/DDBJ databases">
        <title>The Natural Products Discovery Center: Release of the First 8490 Sequenced Strains for Exploring Actinobacteria Biosynthetic Diversity.</title>
        <authorList>
            <person name="Kalkreuter E."/>
            <person name="Kautsar S.A."/>
            <person name="Yang D."/>
            <person name="Bader C.D."/>
            <person name="Teijaro C.N."/>
            <person name="Fluegel L."/>
            <person name="Davis C.M."/>
            <person name="Simpson J.R."/>
            <person name="Lauterbach L."/>
            <person name="Steele A.D."/>
            <person name="Gui C."/>
            <person name="Meng S."/>
            <person name="Li G."/>
            <person name="Viehrig K."/>
            <person name="Ye F."/>
            <person name="Su P."/>
            <person name="Kiefer A.F."/>
            <person name="Nichols A."/>
            <person name="Cepeda A.J."/>
            <person name="Yan W."/>
            <person name="Fan B."/>
            <person name="Jiang Y."/>
            <person name="Adhikari A."/>
            <person name="Zheng C.-J."/>
            <person name="Schuster L."/>
            <person name="Cowan T.M."/>
            <person name="Smanski M.J."/>
            <person name="Chevrette M.G."/>
            <person name="De Carvalho L.P.S."/>
            <person name="Shen B."/>
        </authorList>
    </citation>
    <scope>NUCLEOTIDE SEQUENCE [LARGE SCALE GENOMIC DNA]</scope>
    <source>
        <strain evidence="1 2">NPDC020863</strain>
    </source>
</reference>
<dbReference type="RefSeq" id="WP_358706805.1">
    <property type="nucleotide sequence ID" value="NZ_JBFACG010000033.1"/>
</dbReference>
<organism evidence="1 2">
    <name type="scientific">Streptomyces milbemycinicus</name>
    <dbReference type="NCBI Taxonomy" id="476552"/>
    <lineage>
        <taxon>Bacteria</taxon>
        <taxon>Bacillati</taxon>
        <taxon>Actinomycetota</taxon>
        <taxon>Actinomycetes</taxon>
        <taxon>Kitasatosporales</taxon>
        <taxon>Streptomycetaceae</taxon>
        <taxon>Streptomyces</taxon>
    </lineage>
</organism>
<proteinExistence type="predicted"/>
<evidence type="ECO:0000313" key="1">
    <source>
        <dbReference type="EMBL" id="MFK4272235.1"/>
    </source>
</evidence>
<gene>
    <name evidence="1" type="ORF">ACI2L5_46240</name>
</gene>
<keyword evidence="2" id="KW-1185">Reference proteome</keyword>